<accession>A0A1A8WDB8</accession>
<reference evidence="2" key="1">
    <citation type="submission" date="2016-05" db="EMBL/GenBank/DDBJ databases">
        <authorList>
            <person name="Naeem Raeece"/>
        </authorList>
    </citation>
    <scope>NUCLEOTIDE SEQUENCE [LARGE SCALE GENOMIC DNA]</scope>
</reference>
<dbReference type="Proteomes" id="UP000078560">
    <property type="component" value="Unassembled WGS sequence"/>
</dbReference>
<evidence type="ECO:0000313" key="1">
    <source>
        <dbReference type="EMBL" id="SBS90872.1"/>
    </source>
</evidence>
<evidence type="ECO:0000313" key="2">
    <source>
        <dbReference type="Proteomes" id="UP000078560"/>
    </source>
</evidence>
<dbReference type="EMBL" id="FLQU01001001">
    <property type="protein sequence ID" value="SBS90872.1"/>
    <property type="molecule type" value="Genomic_DNA"/>
</dbReference>
<proteinExistence type="predicted"/>
<organism evidence="1 2">
    <name type="scientific">Plasmodium ovale curtisi</name>
    <dbReference type="NCBI Taxonomy" id="864141"/>
    <lineage>
        <taxon>Eukaryota</taxon>
        <taxon>Sar</taxon>
        <taxon>Alveolata</taxon>
        <taxon>Apicomplexa</taxon>
        <taxon>Aconoidasida</taxon>
        <taxon>Haemosporida</taxon>
        <taxon>Plasmodiidae</taxon>
        <taxon>Plasmodium</taxon>
        <taxon>Plasmodium (Plasmodium)</taxon>
    </lineage>
</organism>
<gene>
    <name evidence="1" type="ORF">POVCU2_0064110</name>
</gene>
<dbReference type="AlphaFoldDB" id="A0A1A8WDB8"/>
<dbReference type="InterPro" id="IPR008780">
    <property type="entry name" value="Plasmodium_Vir"/>
</dbReference>
<sequence length="337" mass="39838">MTCSEDAKNGDYGFFEKINYYREKAEAAEKTNKVEIRLDLYECSYDEEMGCYYFLINDTSSKIQSAHIICEQFKKIYNLLSNRTEQGKEAGTLQNNDGAFLNYWLNDKLRGANTDIPMCVKDFYQQLKKINWNHFKITTLDDELYNIKRRDLDNMRNLYDLYNIKDKIIEEITKEMSTGKNASCLEYAKECHKKYKEAIVNCSGDCSNFYNLIKEFKKKYKGELSLLVTDSISCKSEELFELPNYGVVLKEHESVQTIRNGTLSVLLPIFGVFLLFKFSDKFTPFRQYILEKIKRRKNILFDEEERDNEFLPYTSDDDSSIYNNGEYNISYYNVRNY</sequence>
<dbReference type="Pfam" id="PF05795">
    <property type="entry name" value="Plasmodium_Vir"/>
    <property type="match status" value="1"/>
</dbReference>
<name>A0A1A8WDB8_PLAOA</name>
<protein>
    <submittedName>
        <fullName evidence="1">PIR Superfamily Protein</fullName>
    </submittedName>
</protein>